<protein>
    <recommendedName>
        <fullName evidence="3">Addiction module component</fullName>
    </recommendedName>
</protein>
<dbReference type="Proteomes" id="UP000660024">
    <property type="component" value="Unassembled WGS sequence"/>
</dbReference>
<name>A0ABS1BES0_9SPHI</name>
<evidence type="ECO:0008006" key="3">
    <source>
        <dbReference type="Google" id="ProtNLM"/>
    </source>
</evidence>
<proteinExistence type="predicted"/>
<accession>A0ABS1BES0</accession>
<evidence type="ECO:0000313" key="2">
    <source>
        <dbReference type="Proteomes" id="UP000660024"/>
    </source>
</evidence>
<organism evidence="1 2">
    <name type="scientific">Pedobacter segetis</name>
    <dbReference type="NCBI Taxonomy" id="2793069"/>
    <lineage>
        <taxon>Bacteria</taxon>
        <taxon>Pseudomonadati</taxon>
        <taxon>Bacteroidota</taxon>
        <taxon>Sphingobacteriia</taxon>
        <taxon>Sphingobacteriales</taxon>
        <taxon>Sphingobacteriaceae</taxon>
        <taxon>Pedobacter</taxon>
    </lineage>
</organism>
<dbReference type="RefSeq" id="WP_200583664.1">
    <property type="nucleotide sequence ID" value="NZ_JAEHFY010000001.1"/>
</dbReference>
<keyword evidence="2" id="KW-1185">Reference proteome</keyword>
<comment type="caution">
    <text evidence="1">The sequence shown here is derived from an EMBL/GenBank/DDBJ whole genome shotgun (WGS) entry which is preliminary data.</text>
</comment>
<reference evidence="1 2" key="1">
    <citation type="submission" date="2020-12" db="EMBL/GenBank/DDBJ databases">
        <title>Bacterial novel species Pedobacter sp. SD-b isolated from soil.</title>
        <authorList>
            <person name="Jung H.-Y."/>
        </authorList>
    </citation>
    <scope>NUCLEOTIDE SEQUENCE [LARGE SCALE GENOMIC DNA]</scope>
    <source>
        <strain evidence="1 2">SD-b</strain>
    </source>
</reference>
<evidence type="ECO:0000313" key="1">
    <source>
        <dbReference type="EMBL" id="MBK0381364.1"/>
    </source>
</evidence>
<sequence length="75" mass="8942">MDLQTQKIELAKMLLETEDVSLLNEIKNLFVKRERDFWDELPKQVKDGIYRGLNQAKEGLVTPHEEVMKKHEKYL</sequence>
<dbReference type="EMBL" id="JAEHFY010000001">
    <property type="protein sequence ID" value="MBK0381364.1"/>
    <property type="molecule type" value="Genomic_DNA"/>
</dbReference>
<gene>
    <name evidence="1" type="ORF">I5M32_00200</name>
</gene>